<keyword evidence="3 9" id="KW-0863">Zinc-finger</keyword>
<evidence type="ECO:0000313" key="13">
    <source>
        <dbReference type="Proteomes" id="UP001210211"/>
    </source>
</evidence>
<comment type="caution">
    <text evidence="12">The sequence shown here is derived from an EMBL/GenBank/DDBJ whole genome shotgun (WGS) entry which is preliminary data.</text>
</comment>
<protein>
    <recommendedName>
        <fullName evidence="11">BED-type domain-containing protein</fullName>
    </recommendedName>
</protein>
<dbReference type="PROSITE" id="PS50808">
    <property type="entry name" value="ZF_BED"/>
    <property type="match status" value="1"/>
</dbReference>
<dbReference type="InterPro" id="IPR036236">
    <property type="entry name" value="Znf_C2H2_sf"/>
</dbReference>
<keyword evidence="4" id="KW-0862">Zinc</keyword>
<dbReference type="InterPro" id="IPR052035">
    <property type="entry name" value="ZnF_BED_domain_contain"/>
</dbReference>
<evidence type="ECO:0000313" key="12">
    <source>
        <dbReference type="EMBL" id="KAJ3697710.1"/>
    </source>
</evidence>
<comment type="subcellular location">
    <subcellularLocation>
        <location evidence="1">Nucleus</location>
    </subcellularLocation>
</comment>
<gene>
    <name evidence="12" type="ORF">LUZ61_001415</name>
</gene>
<dbReference type="GO" id="GO:0003677">
    <property type="term" value="F:DNA binding"/>
    <property type="evidence" value="ECO:0007669"/>
    <property type="project" value="UniProtKB-KW"/>
</dbReference>
<feature type="region of interest" description="Disordered" evidence="10">
    <location>
        <begin position="233"/>
        <end position="252"/>
    </location>
</feature>
<organism evidence="12 13">
    <name type="scientific">Rhynchospora tenuis</name>
    <dbReference type="NCBI Taxonomy" id="198213"/>
    <lineage>
        <taxon>Eukaryota</taxon>
        <taxon>Viridiplantae</taxon>
        <taxon>Streptophyta</taxon>
        <taxon>Embryophyta</taxon>
        <taxon>Tracheophyta</taxon>
        <taxon>Spermatophyta</taxon>
        <taxon>Magnoliopsida</taxon>
        <taxon>Liliopsida</taxon>
        <taxon>Poales</taxon>
        <taxon>Cyperaceae</taxon>
        <taxon>Cyperoideae</taxon>
        <taxon>Rhynchosporeae</taxon>
        <taxon>Rhynchospora</taxon>
    </lineage>
</organism>
<keyword evidence="8" id="KW-0539">Nucleus</keyword>
<evidence type="ECO:0000259" key="11">
    <source>
        <dbReference type="PROSITE" id="PS50808"/>
    </source>
</evidence>
<dbReference type="InterPro" id="IPR003656">
    <property type="entry name" value="Znf_BED"/>
</dbReference>
<keyword evidence="13" id="KW-1185">Reference proteome</keyword>
<name>A0AAD5ZH28_9POAL</name>
<reference evidence="12 13" key="1">
    <citation type="journal article" date="2022" name="Cell">
        <title>Repeat-based holocentromeres influence genome architecture and karyotype evolution.</title>
        <authorList>
            <person name="Hofstatter P.G."/>
            <person name="Thangavel G."/>
            <person name="Lux T."/>
            <person name="Neumann P."/>
            <person name="Vondrak T."/>
            <person name="Novak P."/>
            <person name="Zhang M."/>
            <person name="Costa L."/>
            <person name="Castellani M."/>
            <person name="Scott A."/>
            <person name="Toegelov H."/>
            <person name="Fuchs J."/>
            <person name="Mata-Sucre Y."/>
            <person name="Dias Y."/>
            <person name="Vanzela A.L.L."/>
            <person name="Huettel B."/>
            <person name="Almeida C.C.S."/>
            <person name="Simkova H."/>
            <person name="Souza G."/>
            <person name="Pedrosa-Harand A."/>
            <person name="Macas J."/>
            <person name="Mayer K.F.X."/>
            <person name="Houben A."/>
            <person name="Marques A."/>
        </authorList>
    </citation>
    <scope>NUCLEOTIDE SEQUENCE [LARGE SCALE GENOMIC DNA]</scope>
    <source>
        <strain evidence="12">RhyTen1mFocal</strain>
    </source>
</reference>
<proteinExistence type="predicted"/>
<evidence type="ECO:0000256" key="5">
    <source>
        <dbReference type="ARBA" id="ARBA00023015"/>
    </source>
</evidence>
<dbReference type="Pfam" id="PF02892">
    <property type="entry name" value="zf-BED"/>
    <property type="match status" value="1"/>
</dbReference>
<feature type="compositionally biased region" description="Low complexity" evidence="10">
    <location>
        <begin position="237"/>
        <end position="251"/>
    </location>
</feature>
<evidence type="ECO:0000256" key="8">
    <source>
        <dbReference type="ARBA" id="ARBA00023242"/>
    </source>
</evidence>
<evidence type="ECO:0000256" key="1">
    <source>
        <dbReference type="ARBA" id="ARBA00004123"/>
    </source>
</evidence>
<dbReference type="EMBL" id="JAMRDG010000001">
    <property type="protein sequence ID" value="KAJ3697710.1"/>
    <property type="molecule type" value="Genomic_DNA"/>
</dbReference>
<dbReference type="SMART" id="SM00614">
    <property type="entry name" value="ZnF_BED"/>
    <property type="match status" value="1"/>
</dbReference>
<keyword evidence="2" id="KW-0479">Metal-binding</keyword>
<evidence type="ECO:0000256" key="3">
    <source>
        <dbReference type="ARBA" id="ARBA00022771"/>
    </source>
</evidence>
<accession>A0AAD5ZH28</accession>
<dbReference type="SUPFAM" id="SSF57667">
    <property type="entry name" value="beta-beta-alpha zinc fingers"/>
    <property type="match status" value="1"/>
</dbReference>
<feature type="domain" description="BED-type" evidence="11">
    <location>
        <begin position="38"/>
        <end position="95"/>
    </location>
</feature>
<dbReference type="Proteomes" id="UP001210211">
    <property type="component" value="Unassembled WGS sequence"/>
</dbReference>
<evidence type="ECO:0000256" key="6">
    <source>
        <dbReference type="ARBA" id="ARBA00023125"/>
    </source>
</evidence>
<keyword evidence="5" id="KW-0805">Transcription regulation</keyword>
<dbReference type="PANTHER" id="PTHR46481">
    <property type="entry name" value="ZINC FINGER BED DOMAIN-CONTAINING PROTEIN 4"/>
    <property type="match status" value="1"/>
</dbReference>
<evidence type="ECO:0000256" key="7">
    <source>
        <dbReference type="ARBA" id="ARBA00023163"/>
    </source>
</evidence>
<keyword evidence="6" id="KW-0238">DNA-binding</keyword>
<dbReference type="AlphaFoldDB" id="A0AAD5ZH28"/>
<dbReference type="InterPro" id="IPR012337">
    <property type="entry name" value="RNaseH-like_sf"/>
</dbReference>
<dbReference type="SUPFAM" id="SSF53098">
    <property type="entry name" value="Ribonuclease H-like"/>
    <property type="match status" value="1"/>
</dbReference>
<dbReference type="GO" id="GO:0046983">
    <property type="term" value="F:protein dimerization activity"/>
    <property type="evidence" value="ECO:0007669"/>
    <property type="project" value="InterPro"/>
</dbReference>
<evidence type="ECO:0000256" key="4">
    <source>
        <dbReference type="ARBA" id="ARBA00022833"/>
    </source>
</evidence>
<keyword evidence="7" id="KW-0804">Transcription</keyword>
<dbReference type="GO" id="GO:0008270">
    <property type="term" value="F:zinc ion binding"/>
    <property type="evidence" value="ECO:0007669"/>
    <property type="project" value="UniProtKB-KW"/>
</dbReference>
<dbReference type="InterPro" id="IPR008906">
    <property type="entry name" value="HATC_C_dom"/>
</dbReference>
<evidence type="ECO:0000256" key="9">
    <source>
        <dbReference type="PROSITE-ProRule" id="PRU00027"/>
    </source>
</evidence>
<sequence>MEPGMHGETIEEVQQIVNDAEAGSPPTEQVIKKRKTKETKAAVWAHFTKGEVLEDGSYTATCLYCGRVYPMGNQRGTGNMRNHIRRGCKKIPAAKRHNPIAFQKLLQIGKDEDGKPIVDSWVFDQKKSRKNLARCVTAHEYPFNCENHYFFKVDAPYKKPAWDVETRWNSTYLMLQLALQLKEAINRCKLHVVEYYFKMLHPEECSRFIENLKTCLNQLFKEYSDAYNKSIHNQPKSSSANIGSSSSSSSSMITDTRAGLQNFLSDKRTAEPNKTEIEHYLSDALDDTRLDAQFDCLAWWKLKSPKYPILAGLARDILAVPISTVASESTFSTAGRVLNPIRSSLNDESLEALICAQDWLRASVIETGGVFGDVLWSSDEPLPSDDTICGSAAITT</sequence>
<dbReference type="Pfam" id="PF05699">
    <property type="entry name" value="Dimer_Tnp_hAT"/>
    <property type="match status" value="1"/>
</dbReference>
<evidence type="ECO:0000256" key="2">
    <source>
        <dbReference type="ARBA" id="ARBA00022723"/>
    </source>
</evidence>
<evidence type="ECO:0000256" key="10">
    <source>
        <dbReference type="SAM" id="MobiDB-lite"/>
    </source>
</evidence>
<dbReference type="PANTHER" id="PTHR46481:SF10">
    <property type="entry name" value="ZINC FINGER BED DOMAIN-CONTAINING PROTEIN 39"/>
    <property type="match status" value="1"/>
</dbReference>
<dbReference type="GO" id="GO:0005634">
    <property type="term" value="C:nucleus"/>
    <property type="evidence" value="ECO:0007669"/>
    <property type="project" value="UniProtKB-SubCell"/>
</dbReference>